<dbReference type="InterPro" id="IPR050229">
    <property type="entry name" value="GlpE_sulfurtransferase"/>
</dbReference>
<dbReference type="InterPro" id="IPR036873">
    <property type="entry name" value="Rhodanese-like_dom_sf"/>
</dbReference>
<protein>
    <submittedName>
        <fullName evidence="2">Rhodanese-like domain-containing protein</fullName>
    </submittedName>
</protein>
<feature type="domain" description="Rhodanese" evidence="1">
    <location>
        <begin position="35"/>
        <end position="124"/>
    </location>
</feature>
<gene>
    <name evidence="2" type="ORF">KME32_23790</name>
</gene>
<accession>A0A951UIN0</accession>
<dbReference type="Pfam" id="PF00581">
    <property type="entry name" value="Rhodanese"/>
    <property type="match status" value="1"/>
</dbReference>
<dbReference type="EMBL" id="JAHHHN010000018">
    <property type="protein sequence ID" value="MBW4564106.1"/>
    <property type="molecule type" value="Genomic_DNA"/>
</dbReference>
<reference evidence="2" key="2">
    <citation type="journal article" date="2022" name="Microbiol. Resour. Announc.">
        <title>Metagenome Sequencing to Explore Phylogenomics of Terrestrial Cyanobacteria.</title>
        <authorList>
            <person name="Ward R.D."/>
            <person name="Stajich J.E."/>
            <person name="Johansen J.R."/>
            <person name="Huntemann M."/>
            <person name="Clum A."/>
            <person name="Foster B."/>
            <person name="Foster B."/>
            <person name="Roux S."/>
            <person name="Palaniappan K."/>
            <person name="Varghese N."/>
            <person name="Mukherjee S."/>
            <person name="Reddy T.B.K."/>
            <person name="Daum C."/>
            <person name="Copeland A."/>
            <person name="Chen I.A."/>
            <person name="Ivanova N.N."/>
            <person name="Kyrpides N.C."/>
            <person name="Shapiro N."/>
            <person name="Eloe-Fadrosh E.A."/>
            <person name="Pietrasiak N."/>
        </authorList>
    </citation>
    <scope>NUCLEOTIDE SEQUENCE</scope>
    <source>
        <strain evidence="2">JT2-VF2</strain>
    </source>
</reference>
<reference evidence="2" key="1">
    <citation type="submission" date="2021-05" db="EMBL/GenBank/DDBJ databases">
        <authorList>
            <person name="Pietrasiak N."/>
            <person name="Ward R."/>
            <person name="Stajich J.E."/>
            <person name="Kurbessoian T."/>
        </authorList>
    </citation>
    <scope>NUCLEOTIDE SEQUENCE</scope>
    <source>
        <strain evidence="2">JT2-VF2</strain>
    </source>
</reference>
<dbReference type="PANTHER" id="PTHR43031">
    <property type="entry name" value="FAD-DEPENDENT OXIDOREDUCTASE"/>
    <property type="match status" value="1"/>
</dbReference>
<evidence type="ECO:0000313" key="3">
    <source>
        <dbReference type="Proteomes" id="UP000715781"/>
    </source>
</evidence>
<comment type="caution">
    <text evidence="2">The sequence shown here is derived from an EMBL/GenBank/DDBJ whole genome shotgun (WGS) entry which is preliminary data.</text>
</comment>
<dbReference type="CDD" id="cd00158">
    <property type="entry name" value="RHOD"/>
    <property type="match status" value="1"/>
</dbReference>
<dbReference type="InterPro" id="IPR001763">
    <property type="entry name" value="Rhodanese-like_dom"/>
</dbReference>
<dbReference type="SUPFAM" id="SSF52821">
    <property type="entry name" value="Rhodanese/Cell cycle control phosphatase"/>
    <property type="match status" value="1"/>
</dbReference>
<dbReference type="PANTHER" id="PTHR43031:SF1">
    <property type="entry name" value="PYRIDINE NUCLEOTIDE-DISULPHIDE OXIDOREDUCTASE"/>
    <property type="match status" value="1"/>
</dbReference>
<sequence length="149" mass="17042">MAFFFPLIKFLIKLEFPKVPQITTKKFAEWLLDPVKPQPLVLDARTQAEYAVSHLKTGVRIDPMTPDLTTLLTVSKDMPIVVYCSVGYRSAKISQQLQEEGFSRVFNLSGGIFQWANEGRPLFKDEHPTQLVHPYNASWGKLLKQSYRA</sequence>
<name>A0A951UIN0_9NOST</name>
<evidence type="ECO:0000259" key="1">
    <source>
        <dbReference type="PROSITE" id="PS50206"/>
    </source>
</evidence>
<dbReference type="Gene3D" id="3.40.250.10">
    <property type="entry name" value="Rhodanese-like domain"/>
    <property type="match status" value="1"/>
</dbReference>
<dbReference type="Proteomes" id="UP000715781">
    <property type="component" value="Unassembled WGS sequence"/>
</dbReference>
<dbReference type="SMART" id="SM00450">
    <property type="entry name" value="RHOD"/>
    <property type="match status" value="1"/>
</dbReference>
<dbReference type="PROSITE" id="PS50206">
    <property type="entry name" value="RHODANESE_3"/>
    <property type="match status" value="1"/>
</dbReference>
<proteinExistence type="predicted"/>
<organism evidence="2 3">
    <name type="scientific">Mojavia pulchra JT2-VF2</name>
    <dbReference type="NCBI Taxonomy" id="287848"/>
    <lineage>
        <taxon>Bacteria</taxon>
        <taxon>Bacillati</taxon>
        <taxon>Cyanobacteriota</taxon>
        <taxon>Cyanophyceae</taxon>
        <taxon>Nostocales</taxon>
        <taxon>Nostocaceae</taxon>
    </lineage>
</organism>
<dbReference type="AlphaFoldDB" id="A0A951UIN0"/>
<evidence type="ECO:0000313" key="2">
    <source>
        <dbReference type="EMBL" id="MBW4564106.1"/>
    </source>
</evidence>